<evidence type="ECO:0000256" key="1">
    <source>
        <dbReference type="ARBA" id="ARBA00006529"/>
    </source>
</evidence>
<keyword evidence="3" id="KW-0808">Transferase</keyword>
<dbReference type="InterPro" id="IPR011009">
    <property type="entry name" value="Kinase-like_dom_sf"/>
</dbReference>
<comment type="similarity">
    <text evidence="1">Belongs to the protein kinase superfamily. STE Ser/Thr protein kinase family. MAP kinase kinase kinase subfamily.</text>
</comment>
<dbReference type="InterPro" id="IPR008271">
    <property type="entry name" value="Ser/Thr_kinase_AS"/>
</dbReference>
<dbReference type="SMART" id="SM00220">
    <property type="entry name" value="S_TKc"/>
    <property type="match status" value="1"/>
</dbReference>
<dbReference type="HOGENOM" id="CLU_001999_1_0_1"/>
<keyword evidence="2" id="KW-0723">Serine/threonine-protein kinase</keyword>
<dbReference type="Proteomes" id="UP000054279">
    <property type="component" value="Unassembled WGS sequence"/>
</dbReference>
<keyword evidence="11" id="KW-1185">Reference proteome</keyword>
<feature type="region of interest" description="Disordered" evidence="8">
    <location>
        <begin position="92"/>
        <end position="154"/>
    </location>
</feature>
<evidence type="ECO:0000256" key="8">
    <source>
        <dbReference type="SAM" id="MobiDB-lite"/>
    </source>
</evidence>
<dbReference type="GO" id="GO:0005524">
    <property type="term" value="F:ATP binding"/>
    <property type="evidence" value="ECO:0007669"/>
    <property type="project" value="UniProtKB-UniRule"/>
</dbReference>
<reference evidence="10 11" key="1">
    <citation type="submission" date="2014-06" db="EMBL/GenBank/DDBJ databases">
        <title>Evolutionary Origins and Diversification of the Mycorrhizal Mutualists.</title>
        <authorList>
            <consortium name="DOE Joint Genome Institute"/>
            <consortium name="Mycorrhizal Genomics Consortium"/>
            <person name="Kohler A."/>
            <person name="Kuo A."/>
            <person name="Nagy L.G."/>
            <person name="Floudas D."/>
            <person name="Copeland A."/>
            <person name="Barry K.W."/>
            <person name="Cichocki N."/>
            <person name="Veneault-Fourrey C."/>
            <person name="LaButti K."/>
            <person name="Lindquist E.A."/>
            <person name="Lipzen A."/>
            <person name="Lundell T."/>
            <person name="Morin E."/>
            <person name="Murat C."/>
            <person name="Riley R."/>
            <person name="Ohm R."/>
            <person name="Sun H."/>
            <person name="Tunlid A."/>
            <person name="Henrissat B."/>
            <person name="Grigoriev I.V."/>
            <person name="Hibbett D.S."/>
            <person name="Martin F."/>
        </authorList>
    </citation>
    <scope>NUCLEOTIDE SEQUENCE [LARGE SCALE GENOMIC DNA]</scope>
    <source>
        <strain evidence="10 11">SS14</strain>
    </source>
</reference>
<keyword evidence="5" id="KW-0418">Kinase</keyword>
<name>A0A0C9VFC1_SPHS4</name>
<dbReference type="PROSITE" id="PS00107">
    <property type="entry name" value="PROTEIN_KINASE_ATP"/>
    <property type="match status" value="1"/>
</dbReference>
<evidence type="ECO:0000259" key="9">
    <source>
        <dbReference type="PROSITE" id="PS50011"/>
    </source>
</evidence>
<feature type="binding site" evidence="7">
    <location>
        <position position="1104"/>
    </location>
    <ligand>
        <name>ATP</name>
        <dbReference type="ChEBI" id="CHEBI:30616"/>
    </ligand>
</feature>
<dbReference type="InterPro" id="IPR000719">
    <property type="entry name" value="Prot_kinase_dom"/>
</dbReference>
<dbReference type="PANTHER" id="PTHR48016:SF32">
    <property type="entry name" value="MITOGEN-ACTIVATED PROTEIN KINASE KINASE KINASE 4"/>
    <property type="match status" value="1"/>
</dbReference>
<gene>
    <name evidence="10" type="ORF">M422DRAFT_207069</name>
</gene>
<feature type="region of interest" description="Disordered" evidence="8">
    <location>
        <begin position="1235"/>
        <end position="1257"/>
    </location>
</feature>
<dbReference type="PANTHER" id="PTHR48016">
    <property type="entry name" value="MAP KINASE KINASE KINASE SSK2-RELATED-RELATED"/>
    <property type="match status" value="1"/>
</dbReference>
<dbReference type="OrthoDB" id="1043025at2759"/>
<dbReference type="InterPro" id="IPR050538">
    <property type="entry name" value="MAP_kinase_kinase_kinase"/>
</dbReference>
<organism evidence="10 11">
    <name type="scientific">Sphaerobolus stellatus (strain SS14)</name>
    <dbReference type="NCBI Taxonomy" id="990650"/>
    <lineage>
        <taxon>Eukaryota</taxon>
        <taxon>Fungi</taxon>
        <taxon>Dikarya</taxon>
        <taxon>Basidiomycota</taxon>
        <taxon>Agaricomycotina</taxon>
        <taxon>Agaricomycetes</taxon>
        <taxon>Phallomycetidae</taxon>
        <taxon>Geastrales</taxon>
        <taxon>Sphaerobolaceae</taxon>
        <taxon>Sphaerobolus</taxon>
    </lineage>
</organism>
<keyword evidence="4 7" id="KW-0547">Nucleotide-binding</keyword>
<dbReference type="PROSITE" id="PS00108">
    <property type="entry name" value="PROTEIN_KINASE_ST"/>
    <property type="match status" value="1"/>
</dbReference>
<feature type="compositionally biased region" description="Basic and acidic residues" evidence="8">
    <location>
        <begin position="92"/>
        <end position="107"/>
    </location>
</feature>
<keyword evidence="6 7" id="KW-0067">ATP-binding</keyword>
<dbReference type="PROSITE" id="PS50011">
    <property type="entry name" value="PROTEIN_KINASE_DOM"/>
    <property type="match status" value="1"/>
</dbReference>
<accession>A0A0C9VFC1</accession>
<evidence type="ECO:0000256" key="4">
    <source>
        <dbReference type="ARBA" id="ARBA00022741"/>
    </source>
</evidence>
<dbReference type="Gene3D" id="1.10.510.10">
    <property type="entry name" value="Transferase(Phosphotransferase) domain 1"/>
    <property type="match status" value="1"/>
</dbReference>
<feature type="compositionally biased region" description="Polar residues" evidence="8">
    <location>
        <begin position="32"/>
        <end position="48"/>
    </location>
</feature>
<feature type="region of interest" description="Disordered" evidence="8">
    <location>
        <begin position="1"/>
        <end position="75"/>
    </location>
</feature>
<evidence type="ECO:0000256" key="5">
    <source>
        <dbReference type="ARBA" id="ARBA00022777"/>
    </source>
</evidence>
<dbReference type="SUPFAM" id="SSF56112">
    <property type="entry name" value="Protein kinase-like (PK-like)"/>
    <property type="match status" value="1"/>
</dbReference>
<feature type="compositionally biased region" description="Polar residues" evidence="8">
    <location>
        <begin position="324"/>
        <end position="334"/>
    </location>
</feature>
<dbReference type="CDD" id="cd06626">
    <property type="entry name" value="STKc_MEKK4"/>
    <property type="match status" value="1"/>
</dbReference>
<feature type="region of interest" description="Disordered" evidence="8">
    <location>
        <begin position="324"/>
        <end position="348"/>
    </location>
</feature>
<sequence length="1408" mass="159399">MHRSSAAVRHTPTLYAHAEDEPDDGDDAQWAARQSPSSGMPTPQNTSRSKYKGKSASFSTSGGPSNSPSDAPPRTLVYSDIYSRFVRRFKQTDNTEDSARNDPDSHYFQRGLGQLVDNGDSEDEEGSRTTSVLDTSERFSPSAEPESLDNVTPQERERLEWQIMLSSVLDGDVLKSEKTRIAFALEASVEHNRQLDLWLGIRARLRRRPELEERKRLTERRIRAVDAIVSEVRSFCLDDDKEADPASRELVATSFVESLLNRLDAVQSLYPSLKAMYADKPSTNDPEFQARRDALIAWHNLDTRLSVQVSVLRKWTGSDTLDVTAANTTSESPSQPTPEFPAVGGKDRADPSSFVERVLKEVSLHQAFERGSLTTIHTLIRQARITLITHAPMFRKMNLPGFEKELVQIASFPSRLMEACINVRLEYAGKVKEPEIIIIDQLLEDFKVSIGLACTVKKEYQWLLAPVPESNWNLPQCIPVTYDDAILNALRFFFKVIHWKLKSGTKGIYFKETDVLEAQTPVFTAVSAVTDEGSFLVAEQLCSLTNRLMLRVTDYFETQLRVPSLKRGLHNRESSADSGHLRVENGIYGDGPITPGLIGRSKEMTDEQMVNWFSKVLDSVRLRYRKLQRYVRVLTQRYGNSAEYSLESVNFRMFIDALILTDHFLVYTKSKTYEEQGIYFVASANLADKPDHIRRMLQKAENTGAEGNDSQQMTGARMNTNLTPEEFPEDTSDADESIGYLLLLSPIEEFVWQGTVLLLDMPIVDLGMKENRIRFIADGGHERLVKARQTFTDLFAVDEEIGETHSPLGILRCLADEQAHLPRVNQELRKIVRATNRLAEAIVNSVHHVRRALTGVEKCQELLENWYSFSSEHGQQVQKHMDKPTWMKFNRLLTRLAISWVAFICDDCDPTDRKTFRWAVNALEFTLLQTRQNNILHLPDDQFRLLRQKVASCMSLLIAHFDILGARSSFEAKKERERQEELQRQQTFEAGAGDDDWITSGSEEGKVAKGMQTGISRSVRLFWEDVIHALREVEEQRISVESDQRIIGRVLDNSKPEDRSLVFLASASSHISIHWQQGRFIGAGAFGSVYLAVNTDTGTLMAVKEIRYQDMAQLPNLIPQIKEELRVMEMLHHPNVVEYYGIEVHRDKIYIFEEYCQGGSLAALLESGRIEDEGIIQVYTLQMLEGLAYLHSRGIVHRDIKPDNILLDHMGVIKFVDFGAAKVLAKNQRTIQRSRVGPVPGVAPGTSNNSLTGTPMYMSPEVIKNDKRGRHGAMDIWSLGCVVLEFATGRKPWSNLDNEWAIMFHIGVATQHPPLPEPDQLSELGINFIKQCLNIDAVKRPTALELMNHPWMVTFREELDAYDNEPEKPPVPTAEYDGASVARQAARIHEQEVADIVRSPTPPLESLS</sequence>
<dbReference type="GO" id="GO:0004674">
    <property type="term" value="F:protein serine/threonine kinase activity"/>
    <property type="evidence" value="ECO:0007669"/>
    <property type="project" value="UniProtKB-KW"/>
</dbReference>
<feature type="compositionally biased region" description="Polar residues" evidence="8">
    <location>
        <begin position="56"/>
        <end position="69"/>
    </location>
</feature>
<dbReference type="InterPro" id="IPR017441">
    <property type="entry name" value="Protein_kinase_ATP_BS"/>
</dbReference>
<evidence type="ECO:0000256" key="2">
    <source>
        <dbReference type="ARBA" id="ARBA00022527"/>
    </source>
</evidence>
<feature type="domain" description="Protein kinase" evidence="9">
    <location>
        <begin position="1075"/>
        <end position="1352"/>
    </location>
</feature>
<evidence type="ECO:0000313" key="10">
    <source>
        <dbReference type="EMBL" id="KIJ45709.1"/>
    </source>
</evidence>
<evidence type="ECO:0000256" key="3">
    <source>
        <dbReference type="ARBA" id="ARBA00022679"/>
    </source>
</evidence>
<evidence type="ECO:0000256" key="6">
    <source>
        <dbReference type="ARBA" id="ARBA00022840"/>
    </source>
</evidence>
<protein>
    <recommendedName>
        <fullName evidence="9">Protein kinase domain-containing protein</fullName>
    </recommendedName>
</protein>
<evidence type="ECO:0000313" key="11">
    <source>
        <dbReference type="Proteomes" id="UP000054279"/>
    </source>
</evidence>
<evidence type="ECO:0000256" key="7">
    <source>
        <dbReference type="PROSITE-ProRule" id="PRU10141"/>
    </source>
</evidence>
<dbReference type="GO" id="GO:0038066">
    <property type="term" value="P:p38MAPK cascade"/>
    <property type="evidence" value="ECO:0007669"/>
    <property type="project" value="TreeGrafter"/>
</dbReference>
<dbReference type="EMBL" id="KN837111">
    <property type="protein sequence ID" value="KIJ45709.1"/>
    <property type="molecule type" value="Genomic_DNA"/>
</dbReference>
<dbReference type="Pfam" id="PF00069">
    <property type="entry name" value="Pkinase"/>
    <property type="match status" value="1"/>
</dbReference>
<proteinExistence type="inferred from homology"/>